<dbReference type="KEGG" id="sta:STHERM_c19100"/>
<feature type="transmembrane region" description="Helical" evidence="6">
    <location>
        <begin position="148"/>
        <end position="170"/>
    </location>
</feature>
<dbReference type="EMBL" id="CP001698">
    <property type="protein sequence ID" value="ADN02845.1"/>
    <property type="molecule type" value="Genomic_DNA"/>
</dbReference>
<reference evidence="7 8" key="2">
    <citation type="journal article" date="2010" name="J. Bacteriol.">
        <title>Genome sequence of the polysaccharide-degrading, thermophilic anaerobe Spirochaeta thermophila DSM 6192.</title>
        <authorList>
            <person name="Angelov A."/>
            <person name="Liebl S."/>
            <person name="Ballschmiter M."/>
            <person name="Bomeke M."/>
            <person name="Lehmann R."/>
            <person name="Liesegang H."/>
            <person name="Daniel R."/>
            <person name="Liebl W."/>
        </authorList>
    </citation>
    <scope>NUCLEOTIDE SEQUENCE [LARGE SCALE GENOMIC DNA]</scope>
    <source>
        <strain evidence="8">ATCC 49972 / DSM 6192 / RI 19.B1</strain>
    </source>
</reference>
<feature type="transmembrane region" description="Helical" evidence="6">
    <location>
        <begin position="63"/>
        <end position="82"/>
    </location>
</feature>
<feature type="transmembrane region" description="Helical" evidence="6">
    <location>
        <begin position="118"/>
        <end position="139"/>
    </location>
</feature>
<feature type="transmembrane region" description="Helical" evidence="6">
    <location>
        <begin position="328"/>
        <end position="347"/>
    </location>
</feature>
<dbReference type="Proteomes" id="UP000001296">
    <property type="component" value="Chromosome"/>
</dbReference>
<keyword evidence="3 6" id="KW-0812">Transmembrane</keyword>
<dbReference type="eggNOG" id="COG4603">
    <property type="taxonomic scope" value="Bacteria"/>
</dbReference>
<accession>E0RPZ2</accession>
<dbReference type="CDD" id="cd06580">
    <property type="entry name" value="TM_PBP1_transp_TpRbsC_like"/>
    <property type="match status" value="1"/>
</dbReference>
<feature type="transmembrane region" description="Helical" evidence="6">
    <location>
        <begin position="94"/>
        <end position="112"/>
    </location>
</feature>
<evidence type="ECO:0000313" key="7">
    <source>
        <dbReference type="EMBL" id="ADN02845.1"/>
    </source>
</evidence>
<reference key="1">
    <citation type="submission" date="2009-08" db="EMBL/GenBank/DDBJ databases">
        <title>The genome sequence of Spirochaeta thermophila DSM6192.</title>
        <authorList>
            <person name="Angelov A."/>
            <person name="Mientus M."/>
            <person name="Wittenberg S."/>
            <person name="Lehmann R."/>
            <person name="Liesegang H."/>
            <person name="Daniel R."/>
            <person name="Liebl W."/>
        </authorList>
    </citation>
    <scope>NUCLEOTIDE SEQUENCE</scope>
    <source>
        <strain>DSM 6192</strain>
    </source>
</reference>
<dbReference type="PANTHER" id="PTHR47089">
    <property type="entry name" value="ABC TRANSPORTER, PERMEASE PROTEIN"/>
    <property type="match status" value="1"/>
</dbReference>
<keyword evidence="4 6" id="KW-1133">Transmembrane helix</keyword>
<sequence>MRVQIERRLEAGMAFSAAVIGLALAGGVLVVGFLFLLKGADPLQVIVEVFSGSFGSVYGLKETLAKAIPLVLIGVGLCIPFQAKFWNIGAEGQLLAGAVAATWYALNVAHALPLWVNLPLMMLSGALGGALWSSIPVLLKERFGVNEVIATLMLNYIAFELVTLLVVGPWRGATQQGYPYTDDFPLSARIPLLPGTRIHLFTLVVALVAVGAAWIILYRTRLGYEVRVVGESRDAARYAGIHTGPVLLFAMALSGALAGLAGVGEVAAIHYHLSYPANISAGYGFTGIIVAWLARRNPVLVPLTAFFFAGIAVGGDALQISVGLPASTVQVFNGILLLSLVAAEFFLNYRIVIRSGRI</sequence>
<comment type="subcellular location">
    <subcellularLocation>
        <location evidence="1">Cell membrane</location>
        <topology evidence="1">Multi-pass membrane protein</topology>
    </subcellularLocation>
</comment>
<protein>
    <submittedName>
        <fullName evidence="7">Transporter</fullName>
    </submittedName>
</protein>
<feature type="transmembrane region" description="Helical" evidence="6">
    <location>
        <begin position="12"/>
        <end position="37"/>
    </location>
</feature>
<name>E0RPZ2_WINT6</name>
<evidence type="ECO:0000256" key="4">
    <source>
        <dbReference type="ARBA" id="ARBA00022989"/>
    </source>
</evidence>
<dbReference type="GO" id="GO:0005886">
    <property type="term" value="C:plasma membrane"/>
    <property type="evidence" value="ECO:0007669"/>
    <property type="project" value="UniProtKB-SubCell"/>
</dbReference>
<proteinExistence type="predicted"/>
<feature type="transmembrane region" description="Helical" evidence="6">
    <location>
        <begin position="239"/>
        <end position="261"/>
    </location>
</feature>
<feature type="transmembrane region" description="Helical" evidence="6">
    <location>
        <begin position="273"/>
        <end position="293"/>
    </location>
</feature>
<dbReference type="Pfam" id="PF02653">
    <property type="entry name" value="BPD_transp_2"/>
    <property type="match status" value="1"/>
</dbReference>
<gene>
    <name evidence="7" type="ordered locus">STHERM_c19100</name>
</gene>
<evidence type="ECO:0000256" key="5">
    <source>
        <dbReference type="ARBA" id="ARBA00023136"/>
    </source>
</evidence>
<dbReference type="PANTHER" id="PTHR47089:SF1">
    <property type="entry name" value="GUANOSINE ABC TRANSPORTER PERMEASE PROTEIN NUPP"/>
    <property type="match status" value="1"/>
</dbReference>
<dbReference type="RefSeq" id="WP_013314684.1">
    <property type="nucleotide sequence ID" value="NC_014484.1"/>
</dbReference>
<evidence type="ECO:0000313" key="8">
    <source>
        <dbReference type="Proteomes" id="UP000001296"/>
    </source>
</evidence>
<keyword evidence="2" id="KW-1003">Cell membrane</keyword>
<dbReference type="InterPro" id="IPR001851">
    <property type="entry name" value="ABC_transp_permease"/>
</dbReference>
<evidence type="ECO:0000256" key="3">
    <source>
        <dbReference type="ARBA" id="ARBA00022692"/>
    </source>
</evidence>
<dbReference type="PaxDb" id="665571-STHERM_c19100"/>
<dbReference type="HOGENOM" id="CLU_040769_0_0_12"/>
<dbReference type="GO" id="GO:0022857">
    <property type="term" value="F:transmembrane transporter activity"/>
    <property type="evidence" value="ECO:0007669"/>
    <property type="project" value="InterPro"/>
</dbReference>
<keyword evidence="5 6" id="KW-0472">Membrane</keyword>
<evidence type="ECO:0000256" key="2">
    <source>
        <dbReference type="ARBA" id="ARBA00022475"/>
    </source>
</evidence>
<dbReference type="AlphaFoldDB" id="E0RPZ2"/>
<organism evidence="7 8">
    <name type="scientific">Winmispira thermophila (strain ATCC 49972 / DSM 6192 / RI 19.B1)</name>
    <name type="common">Spirochaeta thermophila</name>
    <dbReference type="NCBI Taxonomy" id="665571"/>
    <lineage>
        <taxon>Bacteria</taxon>
        <taxon>Pseudomonadati</taxon>
        <taxon>Spirochaetota</taxon>
        <taxon>Spirochaetia</taxon>
        <taxon>Winmispirales</taxon>
        <taxon>Winmispiraceae</taxon>
        <taxon>Winmispira</taxon>
    </lineage>
</organism>
<evidence type="ECO:0000256" key="1">
    <source>
        <dbReference type="ARBA" id="ARBA00004651"/>
    </source>
</evidence>
<feature type="transmembrane region" description="Helical" evidence="6">
    <location>
        <begin position="300"/>
        <end position="322"/>
    </location>
</feature>
<feature type="transmembrane region" description="Helical" evidence="6">
    <location>
        <begin position="198"/>
        <end position="218"/>
    </location>
</feature>
<evidence type="ECO:0000256" key="6">
    <source>
        <dbReference type="SAM" id="Phobius"/>
    </source>
</evidence>